<dbReference type="SMART" id="SM01039">
    <property type="entry name" value="BRICHOS"/>
    <property type="match status" value="1"/>
</dbReference>
<evidence type="ECO:0000256" key="4">
    <source>
        <dbReference type="ARBA" id="ARBA00022989"/>
    </source>
</evidence>
<gene>
    <name evidence="10" type="primary">TNMD</name>
    <name evidence="10" type="synonym">tnmd</name>
</gene>
<reference evidence="10" key="3">
    <citation type="submission" date="2025-09" db="UniProtKB">
        <authorList>
            <consortium name="Ensembl"/>
        </authorList>
    </citation>
    <scope>IDENTIFICATION</scope>
</reference>
<evidence type="ECO:0000313" key="11">
    <source>
        <dbReference type="Proteomes" id="UP000472265"/>
    </source>
</evidence>
<proteinExistence type="inferred from homology"/>
<protein>
    <submittedName>
        <fullName evidence="10">Tenomodulin</fullName>
    </submittedName>
</protein>
<accession>A0A671X5P4</accession>
<reference evidence="10" key="1">
    <citation type="submission" date="2021-04" db="EMBL/GenBank/DDBJ databases">
        <authorList>
            <consortium name="Wellcome Sanger Institute Data Sharing"/>
        </authorList>
    </citation>
    <scope>NUCLEOTIDE SEQUENCE [LARGE SCALE GENOMIC DNA]</scope>
</reference>
<evidence type="ECO:0000259" key="9">
    <source>
        <dbReference type="PROSITE" id="PS50869"/>
    </source>
</evidence>
<dbReference type="Gene3D" id="3.30.390.150">
    <property type="match status" value="1"/>
</dbReference>
<dbReference type="GO" id="GO:0016020">
    <property type="term" value="C:membrane"/>
    <property type="evidence" value="ECO:0007669"/>
    <property type="project" value="UniProtKB-SubCell"/>
</dbReference>
<dbReference type="GeneTree" id="ENSGT00480000042679"/>
<dbReference type="Ensembl" id="ENSSAUT00010048694.1">
    <property type="protein sequence ID" value="ENSSAUP00010046328.1"/>
    <property type="gene ID" value="ENSSAUG00010019310.1"/>
</dbReference>
<dbReference type="RefSeq" id="XP_030251838.1">
    <property type="nucleotide sequence ID" value="XM_030395978.1"/>
</dbReference>
<dbReference type="GeneID" id="115568584"/>
<dbReference type="OMA" id="TIYWIHP"/>
<keyword evidence="6" id="KW-1015">Disulfide bond</keyword>
<keyword evidence="11" id="KW-1185">Reference proteome</keyword>
<evidence type="ECO:0000313" key="10">
    <source>
        <dbReference type="Ensembl" id="ENSSAUP00010046328.1"/>
    </source>
</evidence>
<keyword evidence="7" id="KW-0325">Glycoprotein</keyword>
<dbReference type="PROSITE" id="PS50869">
    <property type="entry name" value="BRICHOS"/>
    <property type="match status" value="1"/>
</dbReference>
<dbReference type="InterPro" id="IPR007084">
    <property type="entry name" value="BRICHOS_dom"/>
</dbReference>
<comment type="subcellular location">
    <subcellularLocation>
        <location evidence="1">Membrane</location>
        <topology evidence="1">Single-pass membrane protein</topology>
    </subcellularLocation>
</comment>
<dbReference type="PANTHER" id="PTHR14064">
    <property type="entry name" value="CHONDROMODULIN-RELATED"/>
    <property type="match status" value="1"/>
</dbReference>
<dbReference type="GO" id="GO:0016525">
    <property type="term" value="P:negative regulation of angiogenesis"/>
    <property type="evidence" value="ECO:0007669"/>
    <property type="project" value="TreeGrafter"/>
</dbReference>
<keyword evidence="3 8" id="KW-0812">Transmembrane</keyword>
<feature type="transmembrane region" description="Helical" evidence="8">
    <location>
        <begin position="55"/>
        <end position="77"/>
    </location>
</feature>
<evidence type="ECO:0000256" key="6">
    <source>
        <dbReference type="ARBA" id="ARBA00023157"/>
    </source>
</evidence>
<evidence type="ECO:0000256" key="8">
    <source>
        <dbReference type="SAM" id="Phobius"/>
    </source>
</evidence>
<dbReference type="PANTHER" id="PTHR14064:SF3">
    <property type="entry name" value="TENOMODULIN"/>
    <property type="match status" value="1"/>
</dbReference>
<name>A0A671X5P4_SPAAU</name>
<dbReference type="CTD" id="64102"/>
<keyword evidence="4 8" id="KW-1133">Transmembrane helix</keyword>
<dbReference type="InterPro" id="IPR043405">
    <property type="entry name" value="Chondromodulin/Tenomodulin"/>
</dbReference>
<evidence type="ECO:0000256" key="1">
    <source>
        <dbReference type="ARBA" id="ARBA00004167"/>
    </source>
</evidence>
<dbReference type="InParanoid" id="A0A671X5P4"/>
<dbReference type="AlphaFoldDB" id="A0A671X5P4"/>
<dbReference type="Pfam" id="PF04089">
    <property type="entry name" value="BRICHOS"/>
    <property type="match status" value="1"/>
</dbReference>
<dbReference type="Proteomes" id="UP000472265">
    <property type="component" value="Chromosome 18"/>
</dbReference>
<keyword evidence="5 8" id="KW-0472">Membrane</keyword>
<evidence type="ECO:0000256" key="2">
    <source>
        <dbReference type="ARBA" id="ARBA00009898"/>
    </source>
</evidence>
<evidence type="ECO:0000256" key="3">
    <source>
        <dbReference type="ARBA" id="ARBA00022692"/>
    </source>
</evidence>
<evidence type="ECO:0000256" key="7">
    <source>
        <dbReference type="ARBA" id="ARBA00023180"/>
    </source>
</evidence>
<reference evidence="10" key="2">
    <citation type="submission" date="2025-08" db="UniProtKB">
        <authorList>
            <consortium name="Ensembl"/>
        </authorList>
    </citation>
    <scope>IDENTIFICATION</scope>
</reference>
<organism evidence="10 11">
    <name type="scientific">Sparus aurata</name>
    <name type="common">Gilthead sea bream</name>
    <dbReference type="NCBI Taxonomy" id="8175"/>
    <lineage>
        <taxon>Eukaryota</taxon>
        <taxon>Metazoa</taxon>
        <taxon>Chordata</taxon>
        <taxon>Craniata</taxon>
        <taxon>Vertebrata</taxon>
        <taxon>Euteleostomi</taxon>
        <taxon>Actinopterygii</taxon>
        <taxon>Neopterygii</taxon>
        <taxon>Teleostei</taxon>
        <taxon>Neoteleostei</taxon>
        <taxon>Acanthomorphata</taxon>
        <taxon>Eupercaria</taxon>
        <taxon>Spariformes</taxon>
        <taxon>Sparidae</taxon>
        <taxon>Sparus</taxon>
    </lineage>
</organism>
<dbReference type="GO" id="GO:0001937">
    <property type="term" value="P:negative regulation of endothelial cell proliferation"/>
    <property type="evidence" value="ECO:0007669"/>
    <property type="project" value="TreeGrafter"/>
</dbReference>
<feature type="domain" description="BRICHOS" evidence="9">
    <location>
        <begin position="116"/>
        <end position="214"/>
    </location>
</feature>
<evidence type="ECO:0000256" key="5">
    <source>
        <dbReference type="ARBA" id="ARBA00023136"/>
    </source>
</evidence>
<comment type="similarity">
    <text evidence="2">Belongs to the chondromodulin-1 family.</text>
</comment>
<sequence length="324" mass="37297">MIKFGNLRGAGRVAKLLCEWSRRKKLQRASPPINLDTLVEVGKEKKSKFHTYQRVALVLALIFLILALSVFSLRYLWSPSLGKVYDHQYKAVLDGVETESVMEIDPGQRIEIFRMGNGSEEVLEVHDFKHGITGIRFAEHQRCYIRTQTRKLPTVAEVEAEDAELLQVDETEAVDTKVDDSQVWVPAEEPIVNSAFLFDSKIWEICQELPIHWIHPSPLSDAEVENVASVDAPDAEVAGQRFARDVTDHVAVNDYRDVGIELDNRLDDRGYCCQHCRRGYRYCRRYHEPLGGFNPWPYYYQGGRVICQIVMPCNWWIARMLGRI</sequence>
<dbReference type="OrthoDB" id="5985282at2759"/>